<dbReference type="Proteomes" id="UP000499080">
    <property type="component" value="Unassembled WGS sequence"/>
</dbReference>
<organism evidence="1 2">
    <name type="scientific">Araneus ventricosus</name>
    <name type="common">Orbweaver spider</name>
    <name type="synonym">Epeira ventricosa</name>
    <dbReference type="NCBI Taxonomy" id="182803"/>
    <lineage>
        <taxon>Eukaryota</taxon>
        <taxon>Metazoa</taxon>
        <taxon>Ecdysozoa</taxon>
        <taxon>Arthropoda</taxon>
        <taxon>Chelicerata</taxon>
        <taxon>Arachnida</taxon>
        <taxon>Araneae</taxon>
        <taxon>Araneomorphae</taxon>
        <taxon>Entelegynae</taxon>
        <taxon>Araneoidea</taxon>
        <taxon>Araneidae</taxon>
        <taxon>Araneus</taxon>
    </lineage>
</organism>
<name>A0A4Y2L418_ARAVE</name>
<sequence>MRNISSRLESFVCVTAGSLVQDPNPRGIRRVYGPTVLPPREKPSTPDRPVAVVMETGYSTAFWGKGSGFILFGADRTGGSIISLFASVENEFLA</sequence>
<comment type="caution">
    <text evidence="1">The sequence shown here is derived from an EMBL/GenBank/DDBJ whole genome shotgun (WGS) entry which is preliminary data.</text>
</comment>
<keyword evidence="2" id="KW-1185">Reference proteome</keyword>
<evidence type="ECO:0000313" key="2">
    <source>
        <dbReference type="Proteomes" id="UP000499080"/>
    </source>
</evidence>
<protein>
    <submittedName>
        <fullName evidence="1">Uncharacterized protein</fullName>
    </submittedName>
</protein>
<dbReference type="EMBL" id="BGPR01005342">
    <property type="protein sequence ID" value="GBN09304.1"/>
    <property type="molecule type" value="Genomic_DNA"/>
</dbReference>
<evidence type="ECO:0000313" key="1">
    <source>
        <dbReference type="EMBL" id="GBN09304.1"/>
    </source>
</evidence>
<gene>
    <name evidence="1" type="ORF">AVEN_109178_1</name>
</gene>
<dbReference type="AlphaFoldDB" id="A0A4Y2L418"/>
<proteinExistence type="predicted"/>
<accession>A0A4Y2L418</accession>
<reference evidence="1 2" key="1">
    <citation type="journal article" date="2019" name="Sci. Rep.">
        <title>Orb-weaving spider Araneus ventricosus genome elucidates the spidroin gene catalogue.</title>
        <authorList>
            <person name="Kono N."/>
            <person name="Nakamura H."/>
            <person name="Ohtoshi R."/>
            <person name="Moran D.A.P."/>
            <person name="Shinohara A."/>
            <person name="Yoshida Y."/>
            <person name="Fujiwara M."/>
            <person name="Mori M."/>
            <person name="Tomita M."/>
            <person name="Arakawa K."/>
        </authorList>
    </citation>
    <scope>NUCLEOTIDE SEQUENCE [LARGE SCALE GENOMIC DNA]</scope>
</reference>